<sequence>MTAIFSQPPRTFPKHPRMFALHATPAPISSGQPSRSSHAADAATMSRVPIAALLRQETASSASTAVEHFSDQGRTYYRIQNDMYIFPSDDIEFERLDVIHSLIYQVALNNQLHVAVLRTNPRRILDIGYGTGFWMLDMETKYPGAEITGIDMEEPPAGVKSNGRLNFRSSVDFTAPRWPVEDSSVDLVHMAQLLGCVPNWSDHYTKAYRSLRPGTGQIEHVEIDWTPRSYASGFPHNATDLWNWWGWMLQASERAGKPLAYRDDTESLLEGAGFVDVSHKRVRVPLCGSDRRDRQEKQLAHGYQMTMGYTGSQSFTGMSMALFTRYLNMSPRDVEQICARALQVVQQGELPLYINL</sequence>
<dbReference type="RefSeq" id="XP_003855995.1">
    <property type="nucleotide sequence ID" value="XM_003855947.1"/>
</dbReference>
<dbReference type="CDD" id="cd02440">
    <property type="entry name" value="AdoMet_MTases"/>
    <property type="match status" value="1"/>
</dbReference>
<proteinExistence type="predicted"/>
<dbReference type="AlphaFoldDB" id="F9WXL2"/>
<dbReference type="EMBL" id="CM001196">
    <property type="protein sequence ID" value="EGP90971.1"/>
    <property type="molecule type" value="Genomic_DNA"/>
</dbReference>
<evidence type="ECO:0000313" key="1">
    <source>
        <dbReference type="EMBL" id="EGP90971.1"/>
    </source>
</evidence>
<dbReference type="PANTHER" id="PTHR43591">
    <property type="entry name" value="METHYLTRANSFERASE"/>
    <property type="match status" value="1"/>
</dbReference>
<dbReference type="GO" id="GO:0008168">
    <property type="term" value="F:methyltransferase activity"/>
    <property type="evidence" value="ECO:0007669"/>
    <property type="project" value="TreeGrafter"/>
</dbReference>
<gene>
    <name evidence="1" type="ORF">MYCGRDRAFT_65233</name>
</gene>
<protein>
    <recommendedName>
        <fullName evidence="3">Methyltransferase domain-containing protein</fullName>
    </recommendedName>
</protein>
<dbReference type="HOGENOM" id="CLU_010595_2_0_1"/>
<dbReference type="OMA" id="CDFYAPF"/>
<dbReference type="GeneID" id="13403934"/>
<reference evidence="1 2" key="1">
    <citation type="journal article" date="2011" name="PLoS Genet.">
        <title>Finished genome of the fungal wheat pathogen Mycosphaerella graminicola reveals dispensome structure, chromosome plasticity, and stealth pathogenesis.</title>
        <authorList>
            <person name="Goodwin S.B."/>
            <person name="Ben M'barek S."/>
            <person name="Dhillon B."/>
            <person name="Wittenberg A.H.J."/>
            <person name="Crane C.F."/>
            <person name="Hane J.K."/>
            <person name="Foster A.J."/>
            <person name="Van der Lee T.A.J."/>
            <person name="Grimwood J."/>
            <person name="Aerts A."/>
            <person name="Antoniw J."/>
            <person name="Bailey A."/>
            <person name="Bluhm B."/>
            <person name="Bowler J."/>
            <person name="Bristow J."/>
            <person name="van der Burgt A."/>
            <person name="Canto-Canche B."/>
            <person name="Churchill A.C.L."/>
            <person name="Conde-Ferraez L."/>
            <person name="Cools H.J."/>
            <person name="Coutinho P.M."/>
            <person name="Csukai M."/>
            <person name="Dehal P."/>
            <person name="De Wit P."/>
            <person name="Donzelli B."/>
            <person name="van de Geest H.C."/>
            <person name="van Ham R.C.H.J."/>
            <person name="Hammond-Kosack K.E."/>
            <person name="Henrissat B."/>
            <person name="Kilian A."/>
            <person name="Kobayashi A.K."/>
            <person name="Koopmann E."/>
            <person name="Kourmpetis Y."/>
            <person name="Kuzniar A."/>
            <person name="Lindquist E."/>
            <person name="Lombard V."/>
            <person name="Maliepaard C."/>
            <person name="Martins N."/>
            <person name="Mehrabi R."/>
            <person name="Nap J.P.H."/>
            <person name="Ponomarenko A."/>
            <person name="Rudd J.J."/>
            <person name="Salamov A."/>
            <person name="Schmutz J."/>
            <person name="Schouten H.J."/>
            <person name="Shapiro H."/>
            <person name="Stergiopoulos I."/>
            <person name="Torriani S.F.F."/>
            <person name="Tu H."/>
            <person name="de Vries R.P."/>
            <person name="Waalwijk C."/>
            <person name="Ware S.B."/>
            <person name="Wiebenga A."/>
            <person name="Zwiers L.-H."/>
            <person name="Oliver R.P."/>
            <person name="Grigoriev I.V."/>
            <person name="Kema G.H.J."/>
        </authorList>
    </citation>
    <scope>NUCLEOTIDE SEQUENCE [LARGE SCALE GENOMIC DNA]</scope>
    <source>
        <strain evidence="2">CBS 115943 / IPO323</strain>
    </source>
</reference>
<dbReference type="OrthoDB" id="2013972at2759"/>
<evidence type="ECO:0000313" key="2">
    <source>
        <dbReference type="Proteomes" id="UP000008062"/>
    </source>
</evidence>
<name>F9WXL2_ZYMTI</name>
<dbReference type="SUPFAM" id="SSF53335">
    <property type="entry name" value="S-adenosyl-L-methionine-dependent methyltransferases"/>
    <property type="match status" value="1"/>
</dbReference>
<keyword evidence="2" id="KW-1185">Reference proteome</keyword>
<dbReference type="InterPro" id="IPR029063">
    <property type="entry name" value="SAM-dependent_MTases_sf"/>
</dbReference>
<dbReference type="InParanoid" id="F9WXL2"/>
<dbReference type="Gene3D" id="3.40.50.150">
    <property type="entry name" value="Vaccinia Virus protein VP39"/>
    <property type="match status" value="1"/>
</dbReference>
<organism evidence="1 2">
    <name type="scientific">Zymoseptoria tritici (strain CBS 115943 / IPO323)</name>
    <name type="common">Speckled leaf blotch fungus</name>
    <name type="synonym">Septoria tritici</name>
    <dbReference type="NCBI Taxonomy" id="336722"/>
    <lineage>
        <taxon>Eukaryota</taxon>
        <taxon>Fungi</taxon>
        <taxon>Dikarya</taxon>
        <taxon>Ascomycota</taxon>
        <taxon>Pezizomycotina</taxon>
        <taxon>Dothideomycetes</taxon>
        <taxon>Dothideomycetidae</taxon>
        <taxon>Mycosphaerellales</taxon>
        <taxon>Mycosphaerellaceae</taxon>
        <taxon>Zymoseptoria</taxon>
    </lineage>
</organism>
<dbReference type="Proteomes" id="UP000008062">
    <property type="component" value="Chromosome 1"/>
</dbReference>
<dbReference type="eggNOG" id="ENOG502QQMC">
    <property type="taxonomic scope" value="Eukaryota"/>
</dbReference>
<evidence type="ECO:0008006" key="3">
    <source>
        <dbReference type="Google" id="ProtNLM"/>
    </source>
</evidence>
<dbReference type="Pfam" id="PF13489">
    <property type="entry name" value="Methyltransf_23"/>
    <property type="match status" value="1"/>
</dbReference>
<accession>F9WXL2</accession>
<dbReference type="PANTHER" id="PTHR43591:SF24">
    <property type="entry name" value="2-METHOXY-6-POLYPRENYL-1,4-BENZOQUINOL METHYLASE, MITOCHONDRIAL"/>
    <property type="match status" value="1"/>
</dbReference>
<dbReference type="KEGG" id="ztr:MYCGRDRAFT_65233"/>